<gene>
    <name evidence="2" type="ORF">A11Q_1557</name>
</gene>
<protein>
    <recommendedName>
        <fullName evidence="4">Outer membrane protein beta-barrel domain-containing protein</fullName>
    </recommendedName>
</protein>
<name>M4V969_9BACT</name>
<dbReference type="AlphaFoldDB" id="M4V969"/>
<dbReference type="InterPro" id="IPR011250">
    <property type="entry name" value="OMP/PagP_B-barrel"/>
</dbReference>
<keyword evidence="1" id="KW-0732">Signal</keyword>
<dbReference type="EMBL" id="CP003537">
    <property type="protein sequence ID" value="AGH95773.1"/>
    <property type="molecule type" value="Genomic_DNA"/>
</dbReference>
<evidence type="ECO:0000313" key="2">
    <source>
        <dbReference type="EMBL" id="AGH95773.1"/>
    </source>
</evidence>
<dbReference type="STRING" id="1184267.A11Q_1557"/>
<dbReference type="PATRIC" id="fig|1184267.3.peg.1574"/>
<dbReference type="OrthoDB" id="5289171at2"/>
<sequence length="496" mass="51909">MNLLNIALALVFGFTTSVATASTAATDLNQPSVECVDLSTNQVVKQGVAPAQAAGEVQSGGTSGVDEVVLFDRTPETSGAAVAAGEATVQATTVTETTVVPAAVATTKKVVKTTKSVQKKAIAVRPQGSGVTDIVPAEGSNLRVVPVARPGYISGVTSTGAVVMVPANQQSYEVVRTFEKDTKSDLKVTGRSFLNSEGRAMVLIPVANEGYISGVTASGEIVRIPTAAPKATTVAAVREPVVYGTAPATTTTVVTKTQTVAVAPAATQSGSETLIEREVVVSEAATAPEVQLPASSTMKVTKNAASDKKAYALVVVGAGGYPEVNNVDVGYDLTGALGYYYNAFMFELGAGVAKHKMNLRNYSFFNRVDNFDVDQYKGYVAAKYQFEKGTLGLSDKLQPIAGALLSYTKRDYNLKNPAVVTASGNTGSSNALDLGLNAGLDYEFTSKFSLGFDFKYMFNLSNEVSATYNDPNFGYTGTAIEKLQYYTAGISAKVNF</sequence>
<accession>M4V969</accession>
<feature type="signal peptide" evidence="1">
    <location>
        <begin position="1"/>
        <end position="21"/>
    </location>
</feature>
<evidence type="ECO:0008006" key="4">
    <source>
        <dbReference type="Google" id="ProtNLM"/>
    </source>
</evidence>
<proteinExistence type="predicted"/>
<dbReference type="Gene3D" id="2.40.160.20">
    <property type="match status" value="1"/>
</dbReference>
<dbReference type="Proteomes" id="UP000012040">
    <property type="component" value="Chromosome"/>
</dbReference>
<evidence type="ECO:0000256" key="1">
    <source>
        <dbReference type="SAM" id="SignalP"/>
    </source>
</evidence>
<dbReference type="RefSeq" id="WP_015470263.1">
    <property type="nucleotide sequence ID" value="NC_020813.1"/>
</dbReference>
<evidence type="ECO:0000313" key="3">
    <source>
        <dbReference type="Proteomes" id="UP000012040"/>
    </source>
</evidence>
<dbReference type="SUPFAM" id="SSF56925">
    <property type="entry name" value="OMPA-like"/>
    <property type="match status" value="1"/>
</dbReference>
<keyword evidence="3" id="KW-1185">Reference proteome</keyword>
<reference evidence="2 3" key="1">
    <citation type="journal article" date="2013" name="ISME J.">
        <title>By their genes ye shall know them: genomic signatures of predatory bacteria.</title>
        <authorList>
            <person name="Pasternak Z."/>
            <person name="Pietrokovski S."/>
            <person name="Rotem O."/>
            <person name="Gophna U."/>
            <person name="Lurie-Weinberger M.N."/>
            <person name="Jurkevitch E."/>
        </authorList>
    </citation>
    <scope>NUCLEOTIDE SEQUENCE [LARGE SCALE GENOMIC DNA]</scope>
    <source>
        <strain evidence="2 3">JSS</strain>
    </source>
</reference>
<feature type="chain" id="PRO_5004060497" description="Outer membrane protein beta-barrel domain-containing protein" evidence="1">
    <location>
        <begin position="22"/>
        <end position="496"/>
    </location>
</feature>
<organism evidence="2 3">
    <name type="scientific">Pseudobdellovibrio exovorus JSS</name>
    <dbReference type="NCBI Taxonomy" id="1184267"/>
    <lineage>
        <taxon>Bacteria</taxon>
        <taxon>Pseudomonadati</taxon>
        <taxon>Bdellovibrionota</taxon>
        <taxon>Bdellovibrionia</taxon>
        <taxon>Bdellovibrionales</taxon>
        <taxon>Pseudobdellovibrionaceae</taxon>
        <taxon>Pseudobdellovibrio</taxon>
    </lineage>
</organism>
<dbReference type="KEGG" id="bex:A11Q_1557"/>
<dbReference type="eggNOG" id="ENOG503198F">
    <property type="taxonomic scope" value="Bacteria"/>
</dbReference>
<dbReference type="HOGENOM" id="CLU_549438_0_0_7"/>